<dbReference type="Pfam" id="PF00563">
    <property type="entry name" value="EAL"/>
    <property type="match status" value="1"/>
</dbReference>
<evidence type="ECO:0000256" key="1">
    <source>
        <dbReference type="PROSITE-ProRule" id="PRU00244"/>
    </source>
</evidence>
<keyword evidence="1" id="KW-1133">Transmembrane helix</keyword>
<dbReference type="InterPro" id="IPR029787">
    <property type="entry name" value="Nucleotide_cyclase"/>
</dbReference>
<dbReference type="GO" id="GO:0016020">
    <property type="term" value="C:membrane"/>
    <property type="evidence" value="ECO:0007669"/>
    <property type="project" value="UniProtKB-UniRule"/>
</dbReference>
<feature type="domain" description="EAL" evidence="3">
    <location>
        <begin position="434"/>
        <end position="688"/>
    </location>
</feature>
<evidence type="ECO:0000259" key="3">
    <source>
        <dbReference type="PROSITE" id="PS50883"/>
    </source>
</evidence>
<dbReference type="InterPro" id="IPR035919">
    <property type="entry name" value="EAL_sf"/>
</dbReference>
<dbReference type="CDD" id="cd01948">
    <property type="entry name" value="EAL"/>
    <property type="match status" value="1"/>
</dbReference>
<feature type="transmembrane region" description="Helical" evidence="1">
    <location>
        <begin position="77"/>
        <end position="98"/>
    </location>
</feature>
<evidence type="ECO:0000259" key="4">
    <source>
        <dbReference type="PROSITE" id="PS50887"/>
    </source>
</evidence>
<dbReference type="PANTHER" id="PTHR44757:SF2">
    <property type="entry name" value="BIOFILM ARCHITECTURE MAINTENANCE PROTEIN MBAA"/>
    <property type="match status" value="1"/>
</dbReference>
<reference evidence="6 7" key="1">
    <citation type="submission" date="2020-04" db="EMBL/GenBank/DDBJ databases">
        <title>Acinetobacter Taxon 24.</title>
        <authorList>
            <person name="Nemec A."/>
            <person name="Radolfova-Krizova L."/>
            <person name="Higgins P.G."/>
            <person name="Spanelova P."/>
        </authorList>
    </citation>
    <scope>NUCLEOTIDE SEQUENCE [LARGE SCALE GENOMIC DNA]</scope>
    <source>
        <strain evidence="6 7">ANC 4280</strain>
    </source>
</reference>
<dbReference type="SMART" id="SM00267">
    <property type="entry name" value="GGDEF"/>
    <property type="match status" value="1"/>
</dbReference>
<dbReference type="InterPro" id="IPR052155">
    <property type="entry name" value="Biofilm_reg_signaling"/>
</dbReference>
<dbReference type="RefSeq" id="WP_171533886.1">
    <property type="nucleotide sequence ID" value="NZ_JABERH010000004.1"/>
</dbReference>
<feature type="transmembrane region" description="Helical" evidence="1">
    <location>
        <begin position="105"/>
        <end position="123"/>
    </location>
</feature>
<dbReference type="Proteomes" id="UP000532147">
    <property type="component" value="Unassembled WGS sequence"/>
</dbReference>
<accession>A0A8E4F7Q2</accession>
<dbReference type="EMBL" id="JABERH010000004">
    <property type="protein sequence ID" value="NNH37753.1"/>
    <property type="molecule type" value="Genomic_DNA"/>
</dbReference>
<keyword evidence="1" id="KW-0812">Transmembrane</keyword>
<dbReference type="InterPro" id="IPR000160">
    <property type="entry name" value="GGDEF_dom"/>
</dbReference>
<dbReference type="CDD" id="cd01949">
    <property type="entry name" value="GGDEF"/>
    <property type="match status" value="1"/>
</dbReference>
<keyword evidence="1" id="KW-0472">Membrane</keyword>
<organism evidence="6 7">
    <name type="scientific">Acinetobacter terrae</name>
    <dbReference type="NCBI Taxonomy" id="2731247"/>
    <lineage>
        <taxon>Bacteria</taxon>
        <taxon>Pseudomonadati</taxon>
        <taxon>Pseudomonadota</taxon>
        <taxon>Gammaproteobacteria</taxon>
        <taxon>Moraxellales</taxon>
        <taxon>Moraxellaceae</taxon>
        <taxon>Acinetobacter</taxon>
        <taxon>Acinetobacter Taxon 24</taxon>
    </lineage>
</organism>
<dbReference type="PROSITE" id="PS50924">
    <property type="entry name" value="MHYT"/>
    <property type="match status" value="1"/>
</dbReference>
<dbReference type="PANTHER" id="PTHR44757">
    <property type="entry name" value="DIGUANYLATE CYCLASE DGCP"/>
    <property type="match status" value="1"/>
</dbReference>
<dbReference type="Gene3D" id="3.30.70.270">
    <property type="match status" value="1"/>
</dbReference>
<feature type="transmembrane region" description="Helical" evidence="1">
    <location>
        <begin position="40"/>
        <end position="65"/>
    </location>
</feature>
<feature type="coiled-coil region" evidence="2">
    <location>
        <begin position="237"/>
        <end position="264"/>
    </location>
</feature>
<feature type="domain" description="GGDEF" evidence="4">
    <location>
        <begin position="292"/>
        <end position="424"/>
    </location>
</feature>
<dbReference type="InterPro" id="IPR043128">
    <property type="entry name" value="Rev_trsase/Diguanyl_cyclase"/>
</dbReference>
<feature type="transmembrane region" description="Helical" evidence="1">
    <location>
        <begin position="218"/>
        <end position="240"/>
    </location>
</feature>
<dbReference type="Pfam" id="PF03707">
    <property type="entry name" value="MHYT"/>
    <property type="match status" value="2"/>
</dbReference>
<evidence type="ECO:0000313" key="7">
    <source>
        <dbReference type="Proteomes" id="UP000532147"/>
    </source>
</evidence>
<name>A0A8E4F7Q2_9GAMM</name>
<keyword evidence="2" id="KW-0175">Coiled coil</keyword>
<dbReference type="PROSITE" id="PS50883">
    <property type="entry name" value="EAL"/>
    <property type="match status" value="1"/>
</dbReference>
<gene>
    <name evidence="6" type="ORF">HLH11_03630</name>
</gene>
<feature type="transmembrane region" description="Helical" evidence="1">
    <location>
        <begin position="175"/>
        <end position="198"/>
    </location>
</feature>
<dbReference type="SMART" id="SM00052">
    <property type="entry name" value="EAL"/>
    <property type="match status" value="1"/>
</dbReference>
<proteinExistence type="predicted"/>
<feature type="domain" description="MHYT" evidence="5">
    <location>
        <begin position="6"/>
        <end position="201"/>
    </location>
</feature>
<dbReference type="NCBIfam" id="TIGR00254">
    <property type="entry name" value="GGDEF"/>
    <property type="match status" value="1"/>
</dbReference>
<sequence length="689" mass="77665">MAHINYDFSLVVGSIIVAVLGCYFAVSIEQSLFRGLGQKYEKILLVISGCMLGAAIWCMHFMGMLACDLPAEYSFDYGLTFLSYVIAFIASTFAVWLTTRATLPFLRLVLGAVVMGLGIAGMHNTGMMGLIVDQHQIYYDPHLTIFSVLIAIIGSGLTFWLTFKYKKTVHKLPHIKTSIVFMMALTIVGMHYTGMASAAFYSIDANQLVSNYKTGEGLILFSVIFVSSLILVAAFTVAVLELRLEARNKQLSKANRELANQAVQDNLTKLPNRLFLAEYSHLLFTEHRYRDDKIAFLYIDLDRFKAVNDVFGHHVGDQLLVQLATRIQRILAEKEKLLRIGSDEFLMVLERASIEQAIEKSEKVLRLIQDSFLIAGKEINISSSIGIAMYPDHGNNLQDLLINADAAMLMSKYQGRNTYSVFNYSVDQQETKSQTKLINDLYKAVEEQQFILLYQPKFTTKSHEICGVEALIRWNHPSLGLLTPNMFIDGAEKTGLIIPMGYWALEQACKQIQIWEQNDSNYFPLAVNLSAVQFEHKHLFSTLERLFDKYQINPNHLAIEITESTAMHHIDASIRSFERLRQMGIKLAIDDFGTGHSSFLYLKNLPVDELKIDREFIRDLSVGSKDEIILESIIKLAIKLGLVVTAEGVETPSQADILTRLGCQQLQGYLLGMPVNVDRLEESKYALPI</sequence>
<feature type="transmembrane region" description="Helical" evidence="1">
    <location>
        <begin position="143"/>
        <end position="163"/>
    </location>
</feature>
<evidence type="ECO:0000259" key="5">
    <source>
        <dbReference type="PROSITE" id="PS50924"/>
    </source>
</evidence>
<dbReference type="Pfam" id="PF00990">
    <property type="entry name" value="GGDEF"/>
    <property type="match status" value="1"/>
</dbReference>
<dbReference type="SUPFAM" id="SSF55073">
    <property type="entry name" value="Nucleotide cyclase"/>
    <property type="match status" value="1"/>
</dbReference>
<dbReference type="InterPro" id="IPR005330">
    <property type="entry name" value="MHYT_dom"/>
</dbReference>
<comment type="caution">
    <text evidence="6">The sequence shown here is derived from an EMBL/GenBank/DDBJ whole genome shotgun (WGS) entry which is preliminary data.</text>
</comment>
<evidence type="ECO:0000256" key="2">
    <source>
        <dbReference type="SAM" id="Coils"/>
    </source>
</evidence>
<evidence type="ECO:0000313" key="6">
    <source>
        <dbReference type="EMBL" id="NNH37753.1"/>
    </source>
</evidence>
<protein>
    <submittedName>
        <fullName evidence="6">EAL domain-containing protein</fullName>
    </submittedName>
</protein>
<dbReference type="InterPro" id="IPR001633">
    <property type="entry name" value="EAL_dom"/>
</dbReference>
<dbReference type="PROSITE" id="PS50887">
    <property type="entry name" value="GGDEF"/>
    <property type="match status" value="1"/>
</dbReference>
<dbReference type="Gene3D" id="3.20.20.450">
    <property type="entry name" value="EAL domain"/>
    <property type="match status" value="1"/>
</dbReference>
<feature type="transmembrane region" description="Helical" evidence="1">
    <location>
        <begin position="6"/>
        <end position="28"/>
    </location>
</feature>
<dbReference type="SUPFAM" id="SSF141868">
    <property type="entry name" value="EAL domain-like"/>
    <property type="match status" value="1"/>
</dbReference>
<dbReference type="AlphaFoldDB" id="A0A8E4F7Q2"/>